<dbReference type="GeneID" id="24803983"/>
<evidence type="ECO:0000259" key="2">
    <source>
        <dbReference type="Pfam" id="PF00437"/>
    </source>
</evidence>
<dbReference type="EMBL" id="CP011267">
    <property type="protein sequence ID" value="AKG91293.1"/>
    <property type="molecule type" value="Genomic_DNA"/>
</dbReference>
<dbReference type="InterPro" id="IPR050921">
    <property type="entry name" value="T4SS_GSP_E_ATPase"/>
</dbReference>
<dbReference type="RefSeq" id="WP_048095611.1">
    <property type="nucleotide sequence ID" value="NZ_CP011267.1"/>
</dbReference>
<reference evidence="3 4" key="1">
    <citation type="submission" date="2015-04" db="EMBL/GenBank/DDBJ databases">
        <title>The complete genome sequence of the hyperthermophilic, obligate iron-reducing archaeon Geoglobus ahangari strain 234T.</title>
        <authorList>
            <person name="Manzella M.P."/>
            <person name="Holmes D.E."/>
            <person name="Rocheleau J.M."/>
            <person name="Chung A."/>
            <person name="Reguera G."/>
            <person name="Kashefi K."/>
        </authorList>
    </citation>
    <scope>NUCLEOTIDE SEQUENCE [LARGE SCALE GENOMIC DNA]</scope>
    <source>
        <strain evidence="3 4">234</strain>
    </source>
</reference>
<dbReference type="Gene3D" id="3.40.50.300">
    <property type="entry name" value="P-loop containing nucleotide triphosphate hydrolases"/>
    <property type="match status" value="1"/>
</dbReference>
<dbReference type="InParanoid" id="A0A0F7IFL4"/>
<dbReference type="GO" id="GO:0016887">
    <property type="term" value="F:ATP hydrolysis activity"/>
    <property type="evidence" value="ECO:0007669"/>
    <property type="project" value="InterPro"/>
</dbReference>
<dbReference type="PANTHER" id="PTHR30486">
    <property type="entry name" value="TWITCHING MOTILITY PROTEIN PILT"/>
    <property type="match status" value="1"/>
</dbReference>
<evidence type="ECO:0000313" key="4">
    <source>
        <dbReference type="Proteomes" id="UP000034723"/>
    </source>
</evidence>
<accession>A0A0F7IFL4</accession>
<feature type="domain" description="Bacterial type II secretion system protein E" evidence="2">
    <location>
        <begin position="184"/>
        <end position="387"/>
    </location>
</feature>
<dbReference type="InterPro" id="IPR001482">
    <property type="entry name" value="T2SS/T4SS_dom"/>
</dbReference>
<protein>
    <submittedName>
        <fullName evidence="3">Type IV secretory pathway protein</fullName>
    </submittedName>
</protein>
<dbReference type="STRING" id="113653.GAH_01413"/>
<dbReference type="SUPFAM" id="SSF52540">
    <property type="entry name" value="P-loop containing nucleoside triphosphate hydrolases"/>
    <property type="match status" value="1"/>
</dbReference>
<sequence>MQPIYTRYYGLLGKYLLEDISPDQVIEDISSVEDGSIIESYWIFRPFVGVNIIKDRLTAGIKYLLLEPTLTPDEFELLEKIYFELGNVLILKDITLDTFQKEKILMDAFEEIVQEFSVDLDPVLKMKFIYYLFRDFIGFGPIDGAMNDPYIEDISCDGYNIPVYVYHKKYGNIPTNISFSEEELDRYVQALVQIAGKHISYGNPVMDASLPDGSRLQATYGTEITPRGSSFTIRKFTEEPLTPIDLIRFGTYTAEQMAYFWLAVENKLNLMVVGETAAGKTTTLNAILMFLPPDVKVISIEDTREIALRHDNWVAGVTREVTTGDEKSITMYDLLKAALRQRPEYIVVGEIRGIEAQTLFQAMSTGHAAYSTLHAGDIHQTIYRLESEPLNVPRSLIQFLDIVTIQTQWTKAGVRKRRSKGIYEFIGVDPNDKNLLINEVYRWVPHEDAFYLVSPSKKIEKIALIRGESPEETSSELKRRAEFLQYLDKIDVRDFVKVTHMIHSYYRNPEETFEYIVREGMRG</sequence>
<proteinExistence type="inferred from homology"/>
<evidence type="ECO:0000313" key="3">
    <source>
        <dbReference type="EMBL" id="AKG91293.1"/>
    </source>
</evidence>
<dbReference type="PATRIC" id="fig|113653.22.peg.1395"/>
<gene>
    <name evidence="3" type="ORF">GAH_01413</name>
</gene>
<dbReference type="HOGENOM" id="CLU_005379_2_2_2"/>
<dbReference type="CDD" id="cd01130">
    <property type="entry name" value="VirB11-like_ATPase"/>
    <property type="match status" value="1"/>
</dbReference>
<organism evidence="3 4">
    <name type="scientific">Geoglobus ahangari</name>
    <dbReference type="NCBI Taxonomy" id="113653"/>
    <lineage>
        <taxon>Archaea</taxon>
        <taxon>Methanobacteriati</taxon>
        <taxon>Methanobacteriota</taxon>
        <taxon>Archaeoglobi</taxon>
        <taxon>Archaeoglobales</taxon>
        <taxon>Archaeoglobaceae</taxon>
        <taxon>Geoglobus</taxon>
    </lineage>
</organism>
<comment type="similarity">
    <text evidence="1">Belongs to the GSP E family.</text>
</comment>
<dbReference type="Pfam" id="PF00437">
    <property type="entry name" value="T2SSE"/>
    <property type="match status" value="1"/>
</dbReference>
<dbReference type="AlphaFoldDB" id="A0A0F7IFL4"/>
<name>A0A0F7IFL4_9EURY</name>
<keyword evidence="4" id="KW-1185">Reference proteome</keyword>
<dbReference type="PANTHER" id="PTHR30486:SF6">
    <property type="entry name" value="TYPE IV PILUS RETRACTATION ATPASE PILT"/>
    <property type="match status" value="1"/>
</dbReference>
<dbReference type="InterPro" id="IPR027417">
    <property type="entry name" value="P-loop_NTPase"/>
</dbReference>
<dbReference type="OrthoDB" id="33500at2157"/>
<dbReference type="KEGG" id="gah:GAH_01413"/>
<dbReference type="Proteomes" id="UP000034723">
    <property type="component" value="Chromosome"/>
</dbReference>
<dbReference type="Gene3D" id="3.30.450.380">
    <property type="match status" value="1"/>
</dbReference>
<evidence type="ECO:0000256" key="1">
    <source>
        <dbReference type="ARBA" id="ARBA00006611"/>
    </source>
</evidence>